<reference evidence="2" key="1">
    <citation type="submission" date="2018-12" db="EMBL/GenBank/DDBJ databases">
        <title>Draft genome sequence of Flaovobacterium columnare BGFS27 isolated from channel catfish in Alabama.</title>
        <authorList>
            <person name="Cai W."/>
            <person name="Arias C."/>
        </authorList>
    </citation>
    <scope>NUCLEOTIDE SEQUENCE [LARGE SCALE GENOMIC DNA]</scope>
    <source>
        <strain evidence="2">BGFS27</strain>
    </source>
</reference>
<dbReference type="KEGG" id="fcv:AWN65_02235"/>
<proteinExistence type="predicted"/>
<dbReference type="GeneID" id="56894592"/>
<evidence type="ECO:0000313" key="2">
    <source>
        <dbReference type="EMBL" id="RVU89271.1"/>
    </source>
</evidence>
<comment type="caution">
    <text evidence="2">The sequence shown here is derived from an EMBL/GenBank/DDBJ whole genome shotgun (WGS) entry which is preliminary data.</text>
</comment>
<protein>
    <recommendedName>
        <fullName evidence="1">Lipocalin-like domain-containing protein</fullName>
    </recommendedName>
</protein>
<name>A0AA94F4R6_9FLAO</name>
<sequence>MKNLLKSILLLAITILLDACSKKEEITEVFEPTIVGKWEFFKKIEYNESGQELFSDYVNKCIDLKDHLLIEANNTYTEKIMPSNCQSEDNKTSYIYENNELKLRGFSYKLKVISITTNQLKIEFLNNTKERARVDTYLLIRK</sequence>
<dbReference type="Pfam" id="PF13648">
    <property type="entry name" value="Lipocalin_4"/>
    <property type="match status" value="1"/>
</dbReference>
<organism evidence="2">
    <name type="scientific">Flavobacterium columnare</name>
    <dbReference type="NCBI Taxonomy" id="996"/>
    <lineage>
        <taxon>Bacteria</taxon>
        <taxon>Pseudomonadati</taxon>
        <taxon>Bacteroidota</taxon>
        <taxon>Flavobacteriia</taxon>
        <taxon>Flavobacteriales</taxon>
        <taxon>Flavobacteriaceae</taxon>
        <taxon>Flavobacterium</taxon>
    </lineage>
</organism>
<dbReference type="InterPro" id="IPR024311">
    <property type="entry name" value="Lipocalin-like"/>
</dbReference>
<accession>A0AA94F4R6</accession>
<gene>
    <name evidence="2" type="ORF">EJB19_03865</name>
</gene>
<dbReference type="AlphaFoldDB" id="A0AA94F4R6"/>
<evidence type="ECO:0000259" key="1">
    <source>
        <dbReference type="Pfam" id="PF13648"/>
    </source>
</evidence>
<dbReference type="EMBL" id="RWGX01000003">
    <property type="protein sequence ID" value="RVU89271.1"/>
    <property type="molecule type" value="Genomic_DNA"/>
</dbReference>
<feature type="domain" description="Lipocalin-like" evidence="1">
    <location>
        <begin position="34"/>
        <end position="122"/>
    </location>
</feature>
<dbReference type="RefSeq" id="WP_060381679.1">
    <property type="nucleotide sequence ID" value="NZ_MTDB01000033.1"/>
</dbReference>